<organism evidence="3 4">
    <name type="scientific">Erythrobacter ramosus</name>
    <dbReference type="NCBI Taxonomy" id="35811"/>
    <lineage>
        <taxon>Bacteria</taxon>
        <taxon>Pseudomonadati</taxon>
        <taxon>Pseudomonadota</taxon>
        <taxon>Alphaproteobacteria</taxon>
        <taxon>Sphingomonadales</taxon>
        <taxon>Erythrobacteraceae</taxon>
        <taxon>Erythrobacter/Porphyrobacter group</taxon>
        <taxon>Erythrobacter</taxon>
    </lineage>
</organism>
<dbReference type="EMBL" id="WTYB01000002">
    <property type="protein sequence ID" value="MXP38710.1"/>
    <property type="molecule type" value="Genomic_DNA"/>
</dbReference>
<evidence type="ECO:0000256" key="1">
    <source>
        <dbReference type="SAM" id="SignalP"/>
    </source>
</evidence>
<feature type="signal peptide" evidence="1">
    <location>
        <begin position="1"/>
        <end position="26"/>
    </location>
</feature>
<keyword evidence="5" id="KW-1185">Reference proteome</keyword>
<evidence type="ECO:0000313" key="5">
    <source>
        <dbReference type="Proteomes" id="UP000548685"/>
    </source>
</evidence>
<feature type="chain" id="PRO_5026317430" evidence="1">
    <location>
        <begin position="27"/>
        <end position="140"/>
    </location>
</feature>
<dbReference type="AlphaFoldDB" id="A0A6I4UIL8"/>
<reference evidence="3 4" key="1">
    <citation type="submission" date="2019-12" db="EMBL/GenBank/DDBJ databases">
        <title>Genomic-based taxomic classification of the family Erythrobacteraceae.</title>
        <authorList>
            <person name="Xu L."/>
        </authorList>
    </citation>
    <scope>NUCLEOTIDE SEQUENCE [LARGE SCALE GENOMIC DNA]</scope>
    <source>
        <strain evidence="3 4">JCM 10282</strain>
    </source>
</reference>
<dbReference type="GO" id="GO:0003746">
    <property type="term" value="F:translation elongation factor activity"/>
    <property type="evidence" value="ECO:0007669"/>
    <property type="project" value="UniProtKB-KW"/>
</dbReference>
<evidence type="ECO:0000313" key="4">
    <source>
        <dbReference type="Proteomes" id="UP000430021"/>
    </source>
</evidence>
<protein>
    <submittedName>
        <fullName evidence="3">Elongation factor P</fullName>
    </submittedName>
</protein>
<dbReference type="EMBL" id="JACICE010000002">
    <property type="protein sequence ID" value="MBB3776206.1"/>
    <property type="molecule type" value="Genomic_DNA"/>
</dbReference>
<dbReference type="Proteomes" id="UP000430021">
    <property type="component" value="Unassembled WGS sequence"/>
</dbReference>
<gene>
    <name evidence="2" type="ORF">FHS52_002175</name>
    <name evidence="3" type="ORF">GRI59_08830</name>
</gene>
<proteinExistence type="predicted"/>
<accession>A0A6I4UIL8</accession>
<comment type="caution">
    <text evidence="3">The sequence shown here is derived from an EMBL/GenBank/DDBJ whole genome shotgun (WGS) entry which is preliminary data.</text>
</comment>
<name>A0A6I4UIL8_9SPHN</name>
<sequence>MKTRYVFLLIVSAAAAAAFLPGGAQGQDRNASRPQSRAAAPASGMLGILQHGNWQCALPGDAGGEAFVEVPEEAFRIGTASSYENPEGNGIYLLRGTEVVFTRGPKKDQRFRVLGENTLQKLNSDGSLSKLICTRVSNTN</sequence>
<evidence type="ECO:0000313" key="3">
    <source>
        <dbReference type="EMBL" id="MXP38710.1"/>
    </source>
</evidence>
<dbReference type="RefSeq" id="WP_160760833.1">
    <property type="nucleotide sequence ID" value="NZ_BAAADZ010000010.1"/>
</dbReference>
<keyword evidence="3" id="KW-0648">Protein biosynthesis</keyword>
<dbReference type="OrthoDB" id="7509105at2"/>
<evidence type="ECO:0000313" key="2">
    <source>
        <dbReference type="EMBL" id="MBB3776206.1"/>
    </source>
</evidence>
<keyword evidence="1" id="KW-0732">Signal</keyword>
<dbReference type="Proteomes" id="UP000548685">
    <property type="component" value="Unassembled WGS sequence"/>
</dbReference>
<keyword evidence="3" id="KW-0251">Elongation factor</keyword>
<reference evidence="2 5" key="2">
    <citation type="submission" date="2020-08" db="EMBL/GenBank/DDBJ databases">
        <title>Genomic Encyclopedia of Type Strains, Phase IV (KMG-IV): sequencing the most valuable type-strain genomes for metagenomic binning, comparative biology and taxonomic classification.</title>
        <authorList>
            <person name="Goeker M."/>
        </authorList>
    </citation>
    <scope>NUCLEOTIDE SEQUENCE [LARGE SCALE GENOMIC DNA]</scope>
    <source>
        <strain evidence="2 5">DSM 8510</strain>
    </source>
</reference>